<feature type="domain" description="TadE-like" evidence="2">
    <location>
        <begin position="18"/>
        <end position="60"/>
    </location>
</feature>
<feature type="transmembrane region" description="Helical" evidence="1">
    <location>
        <begin position="20"/>
        <end position="42"/>
    </location>
</feature>
<organism evidence="3 4">
    <name type="scientific">Lampropedia aestuarii</name>
    <dbReference type="NCBI Taxonomy" id="2562762"/>
    <lineage>
        <taxon>Bacteria</taxon>
        <taxon>Pseudomonadati</taxon>
        <taxon>Pseudomonadota</taxon>
        <taxon>Betaproteobacteria</taxon>
        <taxon>Burkholderiales</taxon>
        <taxon>Comamonadaceae</taxon>
        <taxon>Lampropedia</taxon>
    </lineage>
</organism>
<dbReference type="AlphaFoldDB" id="A0A4S5BU89"/>
<dbReference type="Proteomes" id="UP000306236">
    <property type="component" value="Unassembled WGS sequence"/>
</dbReference>
<dbReference type="OrthoDB" id="8795381at2"/>
<sequence>MTRTTVGPRQSTPHAQQGLAAIEFALIATVMLVMLMGLFVFWRAFQAQQSLTRAVGDGARMAHSLIAAGKYYPCGVTEAPTNQQYILSAIQSLVQTSLELSDMPGQVSSNLHFDPPSWSCSTGQFSFQVRYTLPPLMGEGTLEFEPAQLTEKSVVHFAPLI</sequence>
<gene>
    <name evidence="3" type="ORF">E8K88_06190</name>
</gene>
<name>A0A4S5BU89_9BURK</name>
<keyword evidence="4" id="KW-1185">Reference proteome</keyword>
<dbReference type="InterPro" id="IPR012495">
    <property type="entry name" value="TadE-like_dom"/>
</dbReference>
<evidence type="ECO:0000256" key="1">
    <source>
        <dbReference type="SAM" id="Phobius"/>
    </source>
</evidence>
<evidence type="ECO:0000313" key="3">
    <source>
        <dbReference type="EMBL" id="THJ34575.1"/>
    </source>
</evidence>
<comment type="caution">
    <text evidence="3">The sequence shown here is derived from an EMBL/GenBank/DDBJ whole genome shotgun (WGS) entry which is preliminary data.</text>
</comment>
<reference evidence="3 4" key="1">
    <citation type="submission" date="2019-04" db="EMBL/GenBank/DDBJ databases">
        <title>Lampropedia sp YIM MLB12 draf genome.</title>
        <authorList>
            <person name="Wang Y.-X."/>
        </authorList>
    </citation>
    <scope>NUCLEOTIDE SEQUENCE [LARGE SCALE GENOMIC DNA]</scope>
    <source>
        <strain evidence="3 4">YIM MLB12</strain>
    </source>
</reference>
<proteinExistence type="predicted"/>
<dbReference type="RefSeq" id="WP_136405785.1">
    <property type="nucleotide sequence ID" value="NZ_SSWX01000006.1"/>
</dbReference>
<keyword evidence="1" id="KW-0472">Membrane</keyword>
<evidence type="ECO:0000259" key="2">
    <source>
        <dbReference type="Pfam" id="PF07811"/>
    </source>
</evidence>
<evidence type="ECO:0000313" key="4">
    <source>
        <dbReference type="Proteomes" id="UP000306236"/>
    </source>
</evidence>
<keyword evidence="1" id="KW-0812">Transmembrane</keyword>
<dbReference type="Pfam" id="PF07811">
    <property type="entry name" value="TadE"/>
    <property type="match status" value="1"/>
</dbReference>
<dbReference type="EMBL" id="SSWX01000006">
    <property type="protein sequence ID" value="THJ34575.1"/>
    <property type="molecule type" value="Genomic_DNA"/>
</dbReference>
<accession>A0A4S5BU89</accession>
<protein>
    <submittedName>
        <fullName evidence="3">Pilus assembly protein</fullName>
    </submittedName>
</protein>
<keyword evidence="1" id="KW-1133">Transmembrane helix</keyword>